<dbReference type="SFLD" id="SFLDS00029">
    <property type="entry name" value="Radical_SAM"/>
    <property type="match status" value="1"/>
</dbReference>
<evidence type="ECO:0000256" key="10">
    <source>
        <dbReference type="RuleBase" id="RU362053"/>
    </source>
</evidence>
<evidence type="ECO:0000256" key="4">
    <source>
        <dbReference type="ARBA" id="ARBA00022485"/>
    </source>
</evidence>
<evidence type="ECO:0000256" key="1">
    <source>
        <dbReference type="ARBA" id="ARBA00003141"/>
    </source>
</evidence>
<keyword evidence="7 10" id="KW-0560">Oxidoreductase</keyword>
<keyword evidence="5 10" id="KW-0949">S-adenosyl-L-methionine</keyword>
<evidence type="ECO:0000256" key="9">
    <source>
        <dbReference type="ARBA" id="ARBA00023014"/>
    </source>
</evidence>
<dbReference type="GO" id="GO:0046872">
    <property type="term" value="F:metal ion binding"/>
    <property type="evidence" value="ECO:0007669"/>
    <property type="project" value="UniProtKB-UniRule"/>
</dbReference>
<evidence type="ECO:0000256" key="7">
    <source>
        <dbReference type="ARBA" id="ARBA00023002"/>
    </source>
</evidence>
<reference evidence="12 13" key="1">
    <citation type="submission" date="2016-02" db="EMBL/GenBank/DDBJ databases">
        <title>Draft Genome for Tepidibacillus decaturensis nov. sp. Strain Z9, an Anaerobic, Moderately Thermophilic and Heterotrophic Bacterium from Deep Subsurface of the Illinois Basin, USA.</title>
        <authorList>
            <person name="Dong Y."/>
            <person name="Chang J.Y."/>
            <person name="Sanford R."/>
            <person name="Fouke B.W."/>
        </authorList>
    </citation>
    <scope>NUCLEOTIDE SEQUENCE [LARGE SCALE GENOMIC DNA]</scope>
    <source>
        <strain evidence="12 13">Z9</strain>
    </source>
</reference>
<dbReference type="Proteomes" id="UP000070352">
    <property type="component" value="Unassembled WGS sequence"/>
</dbReference>
<evidence type="ECO:0000256" key="3">
    <source>
        <dbReference type="ARBA" id="ARBA00021356"/>
    </source>
</evidence>
<keyword evidence="10" id="KW-0963">Cytoplasm</keyword>
<dbReference type="EC" id="1.97.1.4" evidence="10"/>
<organism evidence="12 13">
    <name type="scientific">Tepidibacillus decaturensis</name>
    <dbReference type="NCBI Taxonomy" id="1413211"/>
    <lineage>
        <taxon>Bacteria</taxon>
        <taxon>Bacillati</taxon>
        <taxon>Bacillota</taxon>
        <taxon>Bacilli</taxon>
        <taxon>Bacillales</taxon>
        <taxon>Bacillaceae</taxon>
        <taxon>Tepidibacillus</taxon>
    </lineage>
</organism>
<evidence type="ECO:0000256" key="8">
    <source>
        <dbReference type="ARBA" id="ARBA00023004"/>
    </source>
</evidence>
<evidence type="ECO:0000313" key="13">
    <source>
        <dbReference type="Proteomes" id="UP000070352"/>
    </source>
</evidence>
<dbReference type="SFLD" id="SFLDG01066">
    <property type="entry name" value="organic_radical-activating_enz"/>
    <property type="match status" value="1"/>
</dbReference>
<dbReference type="Gene3D" id="3.20.20.70">
    <property type="entry name" value="Aldolase class I"/>
    <property type="match status" value="1"/>
</dbReference>
<comment type="catalytic activity">
    <reaction evidence="10">
        <text>glycyl-[formate C-acetyltransferase] + reduced [flavodoxin] + S-adenosyl-L-methionine = glycin-2-yl radical-[formate C-acetyltransferase] + semiquinone [flavodoxin] + 5'-deoxyadenosine + L-methionine + H(+)</text>
        <dbReference type="Rhea" id="RHEA:19225"/>
        <dbReference type="Rhea" id="RHEA-COMP:10622"/>
        <dbReference type="Rhea" id="RHEA-COMP:12190"/>
        <dbReference type="Rhea" id="RHEA-COMP:12191"/>
        <dbReference type="Rhea" id="RHEA-COMP:14480"/>
        <dbReference type="ChEBI" id="CHEBI:15378"/>
        <dbReference type="ChEBI" id="CHEBI:17319"/>
        <dbReference type="ChEBI" id="CHEBI:29947"/>
        <dbReference type="ChEBI" id="CHEBI:32722"/>
        <dbReference type="ChEBI" id="CHEBI:57618"/>
        <dbReference type="ChEBI" id="CHEBI:57844"/>
        <dbReference type="ChEBI" id="CHEBI:59789"/>
        <dbReference type="ChEBI" id="CHEBI:140311"/>
        <dbReference type="EC" id="1.97.1.4"/>
    </reaction>
</comment>
<keyword evidence="4 10" id="KW-0004">4Fe-4S</keyword>
<dbReference type="EMBL" id="LSKU01000001">
    <property type="protein sequence ID" value="KXG42799.1"/>
    <property type="molecule type" value="Genomic_DNA"/>
</dbReference>
<dbReference type="InterPro" id="IPR007197">
    <property type="entry name" value="rSAM"/>
</dbReference>
<dbReference type="GO" id="GO:0005737">
    <property type="term" value="C:cytoplasm"/>
    <property type="evidence" value="ECO:0007669"/>
    <property type="project" value="UniProtKB-SubCell"/>
</dbReference>
<evidence type="ECO:0000256" key="2">
    <source>
        <dbReference type="ARBA" id="ARBA00009777"/>
    </source>
</evidence>
<dbReference type="PANTHER" id="PTHR30352:SF5">
    <property type="entry name" value="PYRUVATE FORMATE-LYASE 1-ACTIVATING ENZYME"/>
    <property type="match status" value="1"/>
</dbReference>
<name>A0A135L1Q0_9BACI</name>
<dbReference type="PROSITE" id="PS01087">
    <property type="entry name" value="RADICAL_ACTIVATING"/>
    <property type="match status" value="1"/>
</dbReference>
<comment type="subcellular location">
    <subcellularLocation>
        <location evidence="10">Cytoplasm</location>
    </subcellularLocation>
</comment>
<dbReference type="PANTHER" id="PTHR30352">
    <property type="entry name" value="PYRUVATE FORMATE-LYASE-ACTIVATING ENZYME"/>
    <property type="match status" value="1"/>
</dbReference>
<dbReference type="InterPro" id="IPR013785">
    <property type="entry name" value="Aldolase_TIM"/>
</dbReference>
<dbReference type="OrthoDB" id="9782387at2"/>
<evidence type="ECO:0000256" key="6">
    <source>
        <dbReference type="ARBA" id="ARBA00022723"/>
    </source>
</evidence>
<keyword evidence="8 10" id="KW-0408">Iron</keyword>
<proteinExistence type="inferred from homology"/>
<dbReference type="InterPro" id="IPR034457">
    <property type="entry name" value="Organic_radical-activating"/>
</dbReference>
<dbReference type="CDD" id="cd01335">
    <property type="entry name" value="Radical_SAM"/>
    <property type="match status" value="1"/>
</dbReference>
<dbReference type="GO" id="GO:0051539">
    <property type="term" value="F:4 iron, 4 sulfur cluster binding"/>
    <property type="evidence" value="ECO:0007669"/>
    <property type="project" value="UniProtKB-UniRule"/>
</dbReference>
<sequence>MKGYLHSIETCGTVDGPGIRFVVFMQGCPLRCQYCHNPDTWQLKDGKETEVEELMKDIRKYIPYMKFSNGGVTISGGEATMQKDFVIELLKRCKEEGIHTAIDTSGFVCLEDAKEILAYTDLVLLDIKHISAEKHLQITGVSNEWTLQLAKYLHEQKIPFWIRHVLAPGITDRIQDLQALRAFINTISSVEKVEVLPYHTMGKYKWEKLGLPEPLPGVKPPTEEQVKRAEQILVPQVTNQLVVS</sequence>
<protein>
    <recommendedName>
        <fullName evidence="3 10">Pyruvate formate-lyase-activating enzyme</fullName>
        <ecNumber evidence="10">1.97.1.4</ecNumber>
    </recommendedName>
</protein>
<keyword evidence="13" id="KW-1185">Reference proteome</keyword>
<keyword evidence="12" id="KW-0456">Lyase</keyword>
<comment type="cofactor">
    <cofactor evidence="10">
        <name>[4Fe-4S] cluster</name>
        <dbReference type="ChEBI" id="CHEBI:49883"/>
    </cofactor>
    <text evidence="10">Binds 1 [4Fe-4S] cluster. The cluster is coordinated with 3 cysteines and an exchangeable S-adenosyl-L-methionine.</text>
</comment>
<dbReference type="RefSeq" id="WP_068722591.1">
    <property type="nucleotide sequence ID" value="NZ_LSKU01000001.1"/>
</dbReference>
<dbReference type="STRING" id="1413211.U473_01195"/>
<comment type="function">
    <text evidence="1 10">Activation of pyruvate formate-lyase under anaerobic conditions by generation of an organic free radical, using S-adenosylmethionine and reduced flavodoxin as cosubstrates to produce 5'-deoxy-adenosine.</text>
</comment>
<dbReference type="InterPro" id="IPR058240">
    <property type="entry name" value="rSAM_sf"/>
</dbReference>
<dbReference type="GO" id="GO:0016829">
    <property type="term" value="F:lyase activity"/>
    <property type="evidence" value="ECO:0007669"/>
    <property type="project" value="UniProtKB-KW"/>
</dbReference>
<comment type="caution">
    <text evidence="12">The sequence shown here is derived from an EMBL/GenBank/DDBJ whole genome shotgun (WGS) entry which is preliminary data.</text>
</comment>
<dbReference type="PROSITE" id="PS51918">
    <property type="entry name" value="RADICAL_SAM"/>
    <property type="match status" value="1"/>
</dbReference>
<evidence type="ECO:0000256" key="5">
    <source>
        <dbReference type="ARBA" id="ARBA00022691"/>
    </source>
</evidence>
<feature type="domain" description="Radical SAM core" evidence="11">
    <location>
        <begin position="14"/>
        <end position="235"/>
    </location>
</feature>
<keyword evidence="12" id="KW-0670">Pyruvate</keyword>
<dbReference type="InterPro" id="IPR012838">
    <property type="entry name" value="PFL1_activating"/>
</dbReference>
<accession>A0A135L1Q0</accession>
<dbReference type="InterPro" id="IPR001989">
    <property type="entry name" value="Radical_activat_CS"/>
</dbReference>
<keyword evidence="6 10" id="KW-0479">Metal-binding</keyword>
<evidence type="ECO:0000259" key="11">
    <source>
        <dbReference type="PROSITE" id="PS51918"/>
    </source>
</evidence>
<gene>
    <name evidence="12" type="ORF">U473_01195</name>
</gene>
<evidence type="ECO:0000313" key="12">
    <source>
        <dbReference type="EMBL" id="KXG42799.1"/>
    </source>
</evidence>
<keyword evidence="9 10" id="KW-0411">Iron-sulfur</keyword>
<dbReference type="GO" id="GO:0043365">
    <property type="term" value="F:[formate-C-acetyltransferase]-activating enzyme activity"/>
    <property type="evidence" value="ECO:0007669"/>
    <property type="project" value="UniProtKB-UniRule"/>
</dbReference>
<dbReference type="Pfam" id="PF04055">
    <property type="entry name" value="Radical_SAM"/>
    <property type="match status" value="1"/>
</dbReference>
<dbReference type="SUPFAM" id="SSF102114">
    <property type="entry name" value="Radical SAM enzymes"/>
    <property type="match status" value="1"/>
</dbReference>
<dbReference type="NCBIfam" id="TIGR02493">
    <property type="entry name" value="PFLA"/>
    <property type="match status" value="1"/>
</dbReference>
<comment type="similarity">
    <text evidence="2 10">Belongs to the organic radical-activating enzymes family.</text>
</comment>
<dbReference type="AlphaFoldDB" id="A0A135L1Q0"/>